<dbReference type="EMBL" id="LR906440">
    <property type="protein sequence ID" value="CAD7253869.1"/>
    <property type="molecule type" value="Genomic_DNA"/>
</dbReference>
<accession>A0A7R9AGL1</accession>
<proteinExistence type="predicted"/>
<evidence type="ECO:0000313" key="3">
    <source>
        <dbReference type="Proteomes" id="UP000677054"/>
    </source>
</evidence>
<evidence type="ECO:0000313" key="2">
    <source>
        <dbReference type="EMBL" id="CAD7253869.1"/>
    </source>
</evidence>
<gene>
    <name evidence="2" type="ORF">DSTB1V02_LOCUS13615</name>
</gene>
<evidence type="ECO:0000256" key="1">
    <source>
        <dbReference type="SAM" id="SignalP"/>
    </source>
</evidence>
<keyword evidence="1" id="KW-0732">Signal</keyword>
<dbReference type="AlphaFoldDB" id="A0A7R9AGL1"/>
<sequence>MKLMLGLLGLVCLMTVALGAGPEDEDLFTAESANRGFGHGGYGGYGGYGGGYGGGFGGFAGGFGGFGHRRPRHFG</sequence>
<feature type="signal peptide" evidence="1">
    <location>
        <begin position="1"/>
        <end position="19"/>
    </location>
</feature>
<dbReference type="Proteomes" id="UP000677054">
    <property type="component" value="Unassembled WGS sequence"/>
</dbReference>
<keyword evidence="3" id="KW-1185">Reference proteome</keyword>
<feature type="chain" id="PRO_5036209888" description="Glycine-rich protein" evidence="1">
    <location>
        <begin position="20"/>
        <end position="75"/>
    </location>
</feature>
<name>A0A7R9AGL1_9CRUS</name>
<evidence type="ECO:0008006" key="4">
    <source>
        <dbReference type="Google" id="ProtNLM"/>
    </source>
</evidence>
<reference evidence="2" key="1">
    <citation type="submission" date="2020-11" db="EMBL/GenBank/DDBJ databases">
        <authorList>
            <person name="Tran Van P."/>
        </authorList>
    </citation>
    <scope>NUCLEOTIDE SEQUENCE</scope>
</reference>
<organism evidence="2">
    <name type="scientific">Darwinula stevensoni</name>
    <dbReference type="NCBI Taxonomy" id="69355"/>
    <lineage>
        <taxon>Eukaryota</taxon>
        <taxon>Metazoa</taxon>
        <taxon>Ecdysozoa</taxon>
        <taxon>Arthropoda</taxon>
        <taxon>Crustacea</taxon>
        <taxon>Oligostraca</taxon>
        <taxon>Ostracoda</taxon>
        <taxon>Podocopa</taxon>
        <taxon>Podocopida</taxon>
        <taxon>Darwinulocopina</taxon>
        <taxon>Darwinuloidea</taxon>
        <taxon>Darwinulidae</taxon>
        <taxon>Darwinula</taxon>
    </lineage>
</organism>
<protein>
    <recommendedName>
        <fullName evidence="4">Glycine-rich protein</fullName>
    </recommendedName>
</protein>
<dbReference type="EMBL" id="CAJPEV010006923">
    <property type="protein sequence ID" value="CAG0904460.1"/>
    <property type="molecule type" value="Genomic_DNA"/>
</dbReference>